<dbReference type="KEGG" id="clup:CLUP02_10114"/>
<evidence type="ECO:0000256" key="1">
    <source>
        <dbReference type="SAM" id="Phobius"/>
    </source>
</evidence>
<keyword evidence="1" id="KW-1133">Transmembrane helix</keyword>
<name>A0A9Q8SXU6_9PEZI</name>
<reference evidence="2" key="1">
    <citation type="journal article" date="2021" name="Mol. Plant Microbe Interact.">
        <title>Complete Genome Sequence of the Plant-Pathogenic Fungus Colletotrichum lupini.</title>
        <authorList>
            <person name="Baroncelli R."/>
            <person name="Pensec F."/>
            <person name="Da Lio D."/>
            <person name="Boufleur T."/>
            <person name="Vicente I."/>
            <person name="Sarrocco S."/>
            <person name="Picot A."/>
            <person name="Baraldi E."/>
            <person name="Sukno S."/>
            <person name="Thon M."/>
            <person name="Le Floch G."/>
        </authorList>
    </citation>
    <scope>NUCLEOTIDE SEQUENCE</scope>
    <source>
        <strain evidence="2">IMI 504893</strain>
    </source>
</reference>
<evidence type="ECO:0000313" key="2">
    <source>
        <dbReference type="EMBL" id="UQC84617.1"/>
    </source>
</evidence>
<feature type="transmembrane region" description="Helical" evidence="1">
    <location>
        <begin position="143"/>
        <end position="160"/>
    </location>
</feature>
<keyword evidence="1" id="KW-0472">Membrane</keyword>
<keyword evidence="1" id="KW-0812">Transmembrane</keyword>
<sequence>MSRRTTPSYSSIGTIVPNPLTVLFSIRWEFIGRICRESSRVTVFRDKMGSFLAHYFRLILLAQITDTSWSWLMGDENAHGFIHRVFGPLRHAHCFYKEYDLFLNTAVPFSPRLKCCRLDGYQAMILIPMLLGEKIWLQNHRSLAAILVSTFVAFVLLPGAPNSWGSYFIRIWREKHCRPRLAIGCFTERWAFSWLTKRVNGVLAAYLASLSTGVPMAQMLPQVHNGLDLCYSKPAWPSHVAVSIGRCFKSLQTQPVEVGIRMSLIKEHQSFDVDSNGLMAGWSLKEAQGIIMYIIACSEVNPPPNAGSIPQPTLSLPHIALDWCLCKSMAYPPPETPAPNV</sequence>
<proteinExistence type="predicted"/>
<dbReference type="EMBL" id="CP019477">
    <property type="protein sequence ID" value="UQC84617.1"/>
    <property type="molecule type" value="Genomic_DNA"/>
</dbReference>
<dbReference type="AlphaFoldDB" id="A0A9Q8SXU6"/>
<accession>A0A9Q8SXU6</accession>
<keyword evidence="3" id="KW-1185">Reference proteome</keyword>
<dbReference type="GeneID" id="73344100"/>
<dbReference type="Proteomes" id="UP000830671">
    <property type="component" value="Chromosome 5"/>
</dbReference>
<evidence type="ECO:0000313" key="3">
    <source>
        <dbReference type="Proteomes" id="UP000830671"/>
    </source>
</evidence>
<gene>
    <name evidence="2" type="ORF">CLUP02_10114</name>
</gene>
<protein>
    <submittedName>
        <fullName evidence="2">Uncharacterized protein</fullName>
    </submittedName>
</protein>
<organism evidence="2 3">
    <name type="scientific">Colletotrichum lupini</name>
    <dbReference type="NCBI Taxonomy" id="145971"/>
    <lineage>
        <taxon>Eukaryota</taxon>
        <taxon>Fungi</taxon>
        <taxon>Dikarya</taxon>
        <taxon>Ascomycota</taxon>
        <taxon>Pezizomycotina</taxon>
        <taxon>Sordariomycetes</taxon>
        <taxon>Hypocreomycetidae</taxon>
        <taxon>Glomerellales</taxon>
        <taxon>Glomerellaceae</taxon>
        <taxon>Colletotrichum</taxon>
        <taxon>Colletotrichum acutatum species complex</taxon>
    </lineage>
</organism>
<dbReference type="RefSeq" id="XP_049146234.1">
    <property type="nucleotide sequence ID" value="XM_049289090.1"/>
</dbReference>